<evidence type="ECO:0000259" key="6">
    <source>
        <dbReference type="Pfam" id="PF01095"/>
    </source>
</evidence>
<dbReference type="InterPro" id="IPR011050">
    <property type="entry name" value="Pectin_lyase_fold/virulence"/>
</dbReference>
<reference evidence="8" key="2">
    <citation type="journal article" date="2021" name="PeerJ">
        <title>Extensive microbial diversity within the chicken gut microbiome revealed by metagenomics and culture.</title>
        <authorList>
            <person name="Gilroy R."/>
            <person name="Ravi A."/>
            <person name="Getino M."/>
            <person name="Pursley I."/>
            <person name="Horton D.L."/>
            <person name="Alikhan N.F."/>
            <person name="Baker D."/>
            <person name="Gharbi K."/>
            <person name="Hall N."/>
            <person name="Watson M."/>
            <person name="Adriaenssens E.M."/>
            <person name="Foster-Nyarko E."/>
            <person name="Jarju S."/>
            <person name="Secka A."/>
            <person name="Antonio M."/>
            <person name="Oren A."/>
            <person name="Chaudhuri R.R."/>
            <person name="La Ragione R."/>
            <person name="Hildebrand F."/>
            <person name="Pallen M.J."/>
        </authorList>
    </citation>
    <scope>NUCLEOTIDE SEQUENCE</scope>
    <source>
        <strain evidence="8">B2-22910</strain>
    </source>
</reference>
<comment type="caution">
    <text evidence="8">The sequence shown here is derived from an EMBL/GenBank/DDBJ whole genome shotgun (WGS) entry which is preliminary data.</text>
</comment>
<dbReference type="SUPFAM" id="SSF51126">
    <property type="entry name" value="Pectin lyase-like"/>
    <property type="match status" value="1"/>
</dbReference>
<accession>A0A9D9IG58</accession>
<dbReference type="Pfam" id="PF13472">
    <property type="entry name" value="Lipase_GDSL_2"/>
    <property type="match status" value="1"/>
</dbReference>
<evidence type="ECO:0000313" key="8">
    <source>
        <dbReference type="EMBL" id="MBO8471610.1"/>
    </source>
</evidence>
<dbReference type="GO" id="GO:0045490">
    <property type="term" value="P:pectin catabolic process"/>
    <property type="evidence" value="ECO:0007669"/>
    <property type="project" value="UniProtKB-UniRule"/>
</dbReference>
<dbReference type="GO" id="GO:0030599">
    <property type="term" value="F:pectinesterase activity"/>
    <property type="evidence" value="ECO:0007669"/>
    <property type="project" value="UniProtKB-UniRule"/>
</dbReference>
<feature type="domain" description="Pectinesterase catalytic" evidence="6">
    <location>
        <begin position="274"/>
        <end position="564"/>
    </location>
</feature>
<dbReference type="InterPro" id="IPR037459">
    <property type="entry name" value="RhgT-like"/>
</dbReference>
<comment type="pathway">
    <text evidence="5">Glycan metabolism; pectin degradation; 2-dehydro-3-deoxy-D-gluconate from pectin: step 1/5.</text>
</comment>
<dbReference type="Gene3D" id="2.160.20.10">
    <property type="entry name" value="Single-stranded right-handed beta-helix, Pectin lyase-like"/>
    <property type="match status" value="1"/>
</dbReference>
<feature type="active site" evidence="4">
    <location>
        <position position="434"/>
    </location>
</feature>
<dbReference type="Gene3D" id="3.40.50.1110">
    <property type="entry name" value="SGNH hydrolase"/>
    <property type="match status" value="1"/>
</dbReference>
<dbReference type="PANTHER" id="PTHR31321:SF57">
    <property type="entry name" value="PECTINESTERASE 53-RELATED"/>
    <property type="match status" value="1"/>
</dbReference>
<dbReference type="GO" id="GO:0042545">
    <property type="term" value="P:cell wall modification"/>
    <property type="evidence" value="ECO:0007669"/>
    <property type="project" value="UniProtKB-UniRule"/>
</dbReference>
<feature type="chain" id="PRO_5039741526" description="Pectinesterase" evidence="5">
    <location>
        <begin position="19"/>
        <end position="588"/>
    </location>
</feature>
<dbReference type="SUPFAM" id="SSF52266">
    <property type="entry name" value="SGNH hydrolase"/>
    <property type="match status" value="1"/>
</dbReference>
<protein>
    <recommendedName>
        <fullName evidence="5">Pectinesterase</fullName>
        <ecNumber evidence="5">3.1.1.11</ecNumber>
    </recommendedName>
</protein>
<name>A0A9D9IG58_9BACT</name>
<dbReference type="PANTHER" id="PTHR31321">
    <property type="entry name" value="ACYL-COA THIOESTER HYDROLASE YBHC-RELATED"/>
    <property type="match status" value="1"/>
</dbReference>
<dbReference type="Pfam" id="PF01095">
    <property type="entry name" value="Pectinesterase"/>
    <property type="match status" value="1"/>
</dbReference>
<keyword evidence="3 5" id="KW-0063">Aspartyl esterase</keyword>
<evidence type="ECO:0000259" key="7">
    <source>
        <dbReference type="Pfam" id="PF13472"/>
    </source>
</evidence>
<reference evidence="8" key="1">
    <citation type="submission" date="2020-10" db="EMBL/GenBank/DDBJ databases">
        <authorList>
            <person name="Gilroy R."/>
        </authorList>
    </citation>
    <scope>NUCLEOTIDE SEQUENCE</scope>
    <source>
        <strain evidence="8">B2-22910</strain>
    </source>
</reference>
<keyword evidence="2 5" id="KW-0378">Hydrolase</keyword>
<dbReference type="EC" id="3.1.1.11" evidence="5"/>
<comment type="catalytic activity">
    <reaction evidence="5">
        <text>[(1-&gt;4)-alpha-D-galacturonosyl methyl ester](n) + n H2O = [(1-&gt;4)-alpha-D-galacturonosyl](n) + n methanol + n H(+)</text>
        <dbReference type="Rhea" id="RHEA:22380"/>
        <dbReference type="Rhea" id="RHEA-COMP:14570"/>
        <dbReference type="Rhea" id="RHEA-COMP:14573"/>
        <dbReference type="ChEBI" id="CHEBI:15377"/>
        <dbReference type="ChEBI" id="CHEBI:15378"/>
        <dbReference type="ChEBI" id="CHEBI:17790"/>
        <dbReference type="ChEBI" id="CHEBI:140522"/>
        <dbReference type="ChEBI" id="CHEBI:140523"/>
        <dbReference type="EC" id="3.1.1.11"/>
    </reaction>
</comment>
<dbReference type="InterPro" id="IPR012334">
    <property type="entry name" value="Pectin_lyas_fold"/>
</dbReference>
<keyword evidence="5" id="KW-0732">Signal</keyword>
<evidence type="ECO:0000256" key="2">
    <source>
        <dbReference type="ARBA" id="ARBA00022801"/>
    </source>
</evidence>
<sequence>MKRIVWALILSAVVQVLATDAAYGRGYDERDIACAGRQDAGEGCRKIVLRLMGDSTMADKDLSKGNPERGWGQRLPSHLDSCVQVVNYAQNGRSTRSFITMGLWDKVKGDLEEGDYLFIQFGHNDSKESDPERYAPAYGAYTQNLEMFVEYALSTGARPVIFSPVSRRWFDSGGNLRKDCHGDYPEAARRVARKYGIPFIDANSITQEWLSSAGDVPSRKYYMWIEEGTNPRHPDGLVDNTHTNAAGARKIVELLLPAIVEAVPELESHVREYDFVVAKDGSGDFFTVQEAVAAAPDYCKQAATTIFIKDGVYREKLTVPSNKQKLHLIGESACGTVITWDDYALRPGSTGYPMGTSATSTAFLHADDFLAENITFENTAGEGKDIGQACAVTVDGDRVAFIRCRFIANQDTVYDFGPGQRHYFRDCYIEGTTDFIFGFSTAYFENCTVRSKKNSYITAASTPQGQEYGFVFRDCRLVNDGKTDKVYLGRPWRPYAQTVFIGCEMDGHILPEGWHNWGKPQAEKTSFYAEYGSSGPGAATREERVRWAHFLKEKDLDRYTAEAVLGPRDASRAATTSPETVEWFFKVF</sequence>
<dbReference type="Proteomes" id="UP000823603">
    <property type="component" value="Unassembled WGS sequence"/>
</dbReference>
<dbReference type="GO" id="GO:0009279">
    <property type="term" value="C:cell outer membrane"/>
    <property type="evidence" value="ECO:0007669"/>
    <property type="project" value="TreeGrafter"/>
</dbReference>
<gene>
    <name evidence="8" type="ORF">IAB82_07455</name>
</gene>
<feature type="domain" description="SGNH hydrolase-type esterase" evidence="7">
    <location>
        <begin position="52"/>
        <end position="249"/>
    </location>
</feature>
<dbReference type="EMBL" id="JADIMB010000108">
    <property type="protein sequence ID" value="MBO8471610.1"/>
    <property type="molecule type" value="Genomic_DNA"/>
</dbReference>
<dbReference type="InterPro" id="IPR036514">
    <property type="entry name" value="SGNH_hydro_sf"/>
</dbReference>
<dbReference type="AlphaFoldDB" id="A0A9D9IG58"/>
<evidence type="ECO:0000313" key="9">
    <source>
        <dbReference type="Proteomes" id="UP000823603"/>
    </source>
</evidence>
<dbReference type="PROSITE" id="PS00503">
    <property type="entry name" value="PECTINESTERASE_2"/>
    <property type="match status" value="1"/>
</dbReference>
<evidence type="ECO:0000256" key="3">
    <source>
        <dbReference type="ARBA" id="ARBA00023085"/>
    </source>
</evidence>
<feature type="signal peptide" evidence="5">
    <location>
        <begin position="1"/>
        <end position="18"/>
    </location>
</feature>
<evidence type="ECO:0000256" key="1">
    <source>
        <dbReference type="ARBA" id="ARBA00008891"/>
    </source>
</evidence>
<dbReference type="InterPro" id="IPR000070">
    <property type="entry name" value="Pectinesterase_cat"/>
</dbReference>
<proteinExistence type="inferred from homology"/>
<organism evidence="8 9">
    <name type="scientific">Candidatus Cryptobacteroides faecavium</name>
    <dbReference type="NCBI Taxonomy" id="2840762"/>
    <lineage>
        <taxon>Bacteria</taxon>
        <taxon>Pseudomonadati</taxon>
        <taxon>Bacteroidota</taxon>
        <taxon>Bacteroidia</taxon>
        <taxon>Bacteroidales</taxon>
        <taxon>Candidatus Cryptobacteroides</taxon>
    </lineage>
</organism>
<evidence type="ECO:0000256" key="4">
    <source>
        <dbReference type="PROSITE-ProRule" id="PRU10040"/>
    </source>
</evidence>
<dbReference type="InterPro" id="IPR033131">
    <property type="entry name" value="Pectinesterase_Asp_AS"/>
</dbReference>
<dbReference type="CDD" id="cd01821">
    <property type="entry name" value="Rhamnogalacturan_acetylesterase_like"/>
    <property type="match status" value="1"/>
</dbReference>
<evidence type="ECO:0000256" key="5">
    <source>
        <dbReference type="RuleBase" id="RU000589"/>
    </source>
</evidence>
<dbReference type="InterPro" id="IPR013830">
    <property type="entry name" value="SGNH_hydro"/>
</dbReference>
<comment type="similarity">
    <text evidence="1">Belongs to the pectinesterase family.</text>
</comment>